<gene>
    <name evidence="6" type="ORF">CAG72_05040</name>
</gene>
<evidence type="ECO:0000256" key="2">
    <source>
        <dbReference type="ARBA" id="ARBA00023125"/>
    </source>
</evidence>
<evidence type="ECO:0000259" key="5">
    <source>
        <dbReference type="PROSITE" id="PS50977"/>
    </source>
</evidence>
<evidence type="ECO:0000256" key="1">
    <source>
        <dbReference type="ARBA" id="ARBA00023015"/>
    </source>
</evidence>
<accession>A0A7X5ASR5</accession>
<dbReference type="AlphaFoldDB" id="A0A7X5ASR5"/>
<feature type="domain" description="HTH tetR-type" evidence="5">
    <location>
        <begin position="5"/>
        <end position="65"/>
    </location>
</feature>
<dbReference type="InterPro" id="IPR039536">
    <property type="entry name" value="TetR_C_Proteobacteria"/>
</dbReference>
<dbReference type="RefSeq" id="WP_161443349.1">
    <property type="nucleotide sequence ID" value="NZ_WXWW01000083.1"/>
</dbReference>
<dbReference type="EMBL" id="WXWW01000083">
    <property type="protein sequence ID" value="NAW64576.1"/>
    <property type="molecule type" value="Genomic_DNA"/>
</dbReference>
<comment type="caution">
    <text evidence="6">The sequence shown here is derived from an EMBL/GenBank/DDBJ whole genome shotgun (WGS) entry which is preliminary data.</text>
</comment>
<dbReference type="InterPro" id="IPR023772">
    <property type="entry name" value="DNA-bd_HTH_TetR-type_CS"/>
</dbReference>
<dbReference type="InterPro" id="IPR001647">
    <property type="entry name" value="HTH_TetR"/>
</dbReference>
<dbReference type="PRINTS" id="PR00455">
    <property type="entry name" value="HTHTETR"/>
</dbReference>
<keyword evidence="1" id="KW-0805">Transcription regulation</keyword>
<dbReference type="Gene3D" id="1.10.357.10">
    <property type="entry name" value="Tetracycline Repressor, domain 2"/>
    <property type="match status" value="1"/>
</dbReference>
<dbReference type="Proteomes" id="UP000465712">
    <property type="component" value="Unassembled WGS sequence"/>
</dbReference>
<sequence>MTLSEKKRLAILGAAETLFHQQGVEQTSMDQVASEAGVSKRTVYNHFATKQILFQAILTRMFEQLSQGPEKPFNANREITAQLTEIAEQEVALLTSPQLLRIAKIAFMQMLQQPELMQSLDNTDIGCMTALVQFLQDANAAGVLNVEDCDFAARQFVYQLKAFTFYPKLYGFSSLENASEQSVIAETVKMFMARYGAIN</sequence>
<dbReference type="GO" id="GO:0000976">
    <property type="term" value="F:transcription cis-regulatory region binding"/>
    <property type="evidence" value="ECO:0007669"/>
    <property type="project" value="TreeGrafter"/>
</dbReference>
<keyword evidence="2 4" id="KW-0238">DNA-binding</keyword>
<dbReference type="InterPro" id="IPR009057">
    <property type="entry name" value="Homeodomain-like_sf"/>
</dbReference>
<dbReference type="PANTHER" id="PTHR30055:SF224">
    <property type="entry name" value="TRANSCRIPTIONAL REGULATOR TETR FAMILY"/>
    <property type="match status" value="1"/>
</dbReference>
<dbReference type="Pfam" id="PF14246">
    <property type="entry name" value="TetR_C_7"/>
    <property type="match status" value="1"/>
</dbReference>
<dbReference type="GO" id="GO:0003700">
    <property type="term" value="F:DNA-binding transcription factor activity"/>
    <property type="evidence" value="ECO:0007669"/>
    <property type="project" value="TreeGrafter"/>
</dbReference>
<protein>
    <submittedName>
        <fullName evidence="6">TetR family transcriptional regulator</fullName>
    </submittedName>
</protein>
<dbReference type="PROSITE" id="PS50977">
    <property type="entry name" value="HTH_TETR_2"/>
    <property type="match status" value="1"/>
</dbReference>
<dbReference type="InterPro" id="IPR050109">
    <property type="entry name" value="HTH-type_TetR-like_transc_reg"/>
</dbReference>
<dbReference type="PANTHER" id="PTHR30055">
    <property type="entry name" value="HTH-TYPE TRANSCRIPTIONAL REGULATOR RUTR"/>
    <property type="match status" value="1"/>
</dbReference>
<dbReference type="FunFam" id="1.10.10.60:FF:000141">
    <property type="entry name" value="TetR family transcriptional regulator"/>
    <property type="match status" value="1"/>
</dbReference>
<dbReference type="SUPFAM" id="SSF46689">
    <property type="entry name" value="Homeodomain-like"/>
    <property type="match status" value="1"/>
</dbReference>
<organism evidence="6 7">
    <name type="scientific">Photobacterium halotolerans</name>
    <dbReference type="NCBI Taxonomy" id="265726"/>
    <lineage>
        <taxon>Bacteria</taxon>
        <taxon>Pseudomonadati</taxon>
        <taxon>Pseudomonadota</taxon>
        <taxon>Gammaproteobacteria</taxon>
        <taxon>Vibrionales</taxon>
        <taxon>Vibrionaceae</taxon>
        <taxon>Photobacterium</taxon>
    </lineage>
</organism>
<proteinExistence type="predicted"/>
<evidence type="ECO:0000313" key="6">
    <source>
        <dbReference type="EMBL" id="NAW64576.1"/>
    </source>
</evidence>
<name>A0A7X5ASR5_9GAMM</name>
<feature type="DNA-binding region" description="H-T-H motif" evidence="4">
    <location>
        <begin position="28"/>
        <end position="47"/>
    </location>
</feature>
<evidence type="ECO:0000313" key="7">
    <source>
        <dbReference type="Proteomes" id="UP000465712"/>
    </source>
</evidence>
<evidence type="ECO:0000256" key="3">
    <source>
        <dbReference type="ARBA" id="ARBA00023163"/>
    </source>
</evidence>
<reference evidence="6 7" key="1">
    <citation type="submission" date="2017-05" db="EMBL/GenBank/DDBJ databases">
        <title>High clonality and local adaptation shapes Vibrionaceae linages within an endangered oasis.</title>
        <authorList>
            <person name="Vazquez-Rosas-Landa M."/>
        </authorList>
    </citation>
    <scope>NUCLEOTIDE SEQUENCE [LARGE SCALE GENOMIC DNA]</scope>
    <source>
        <strain evidence="6 7">P46_P4S1P180</strain>
    </source>
</reference>
<dbReference type="PROSITE" id="PS01081">
    <property type="entry name" value="HTH_TETR_1"/>
    <property type="match status" value="1"/>
</dbReference>
<evidence type="ECO:0000256" key="4">
    <source>
        <dbReference type="PROSITE-ProRule" id="PRU00335"/>
    </source>
</evidence>
<dbReference type="Gene3D" id="1.10.10.60">
    <property type="entry name" value="Homeodomain-like"/>
    <property type="match status" value="1"/>
</dbReference>
<keyword evidence="3" id="KW-0804">Transcription</keyword>
<dbReference type="Pfam" id="PF00440">
    <property type="entry name" value="TetR_N"/>
    <property type="match status" value="1"/>
</dbReference>